<reference evidence="1 2" key="1">
    <citation type="journal article" date="2016" name="Front. Microbiol.">
        <title>Comparative Genomics Analysis of Streptomyces Species Reveals Their Adaptation to the Marine Environment and Their Diversity at the Genomic Level.</title>
        <authorList>
            <person name="Tian X."/>
            <person name="Zhang Z."/>
            <person name="Yang T."/>
            <person name="Chen M."/>
            <person name="Li J."/>
            <person name="Chen F."/>
            <person name="Yang J."/>
            <person name="Li W."/>
            <person name="Zhang B."/>
            <person name="Zhang Z."/>
            <person name="Wu J."/>
            <person name="Zhang C."/>
            <person name="Long L."/>
            <person name="Xiao J."/>
        </authorList>
    </citation>
    <scope>NUCLEOTIDE SEQUENCE [LARGE SCALE GENOMIC DNA]</scope>
    <source>
        <strain evidence="1 2">SCSIO 10390</strain>
    </source>
</reference>
<accession>A0A1E7JQE7</accession>
<sequence>MAVTTLEHVPELPLPDDLPRLYTIRTLLLTLLTTVNAAIEEAEDPRPRAAARIPRRWCINWRRAPAGHTRVGVLHAADCMLATGQPVDARTVQAERRRDGRRIEPCEVCDPQLP</sequence>
<dbReference type="Proteomes" id="UP000176087">
    <property type="component" value="Unassembled WGS sequence"/>
</dbReference>
<name>A0A1E7JQE7_9ACTN</name>
<proteinExistence type="predicted"/>
<dbReference type="AlphaFoldDB" id="A0A1E7JQE7"/>
<dbReference type="EMBL" id="LJGT01000038">
    <property type="protein sequence ID" value="OEU90488.1"/>
    <property type="molecule type" value="Genomic_DNA"/>
</dbReference>
<comment type="caution">
    <text evidence="1">The sequence shown here is derived from an EMBL/GenBank/DDBJ whole genome shotgun (WGS) entry which is preliminary data.</text>
</comment>
<evidence type="ECO:0000313" key="1">
    <source>
        <dbReference type="EMBL" id="OEU90488.1"/>
    </source>
</evidence>
<gene>
    <name evidence="1" type="ORF">AN215_13710</name>
</gene>
<keyword evidence="2" id="KW-1185">Reference proteome</keyword>
<protein>
    <submittedName>
        <fullName evidence="1">Uncharacterized protein</fullName>
    </submittedName>
</protein>
<organism evidence="1 2">
    <name type="scientific">Streptomyces abyssalis</name>
    <dbReference type="NCBI Taxonomy" id="933944"/>
    <lineage>
        <taxon>Bacteria</taxon>
        <taxon>Bacillati</taxon>
        <taxon>Actinomycetota</taxon>
        <taxon>Actinomycetes</taxon>
        <taxon>Kitasatosporales</taxon>
        <taxon>Streptomycetaceae</taxon>
        <taxon>Streptomyces</taxon>
    </lineage>
</organism>
<evidence type="ECO:0000313" key="2">
    <source>
        <dbReference type="Proteomes" id="UP000176087"/>
    </source>
</evidence>